<comment type="caution">
    <text evidence="1">The sequence shown here is derived from an EMBL/GenBank/DDBJ whole genome shotgun (WGS) entry which is preliminary data.</text>
</comment>
<evidence type="ECO:0000313" key="2">
    <source>
        <dbReference type="Proteomes" id="UP000460561"/>
    </source>
</evidence>
<dbReference type="AlphaFoldDB" id="A0A845A711"/>
<name>A0A845A711_9SPHN</name>
<proteinExistence type="predicted"/>
<accession>A0A845A711</accession>
<sequence length="139" mass="15385">MSYVEFRMRAIMDAIEKIAEAGDVCPTNRELGDLCTPEPIPDVGNLLPRMRAAGWITVKHRGGKRIITIVETGQKTADPWLDTSGGVGAQAGLDDASNNPFEKYAEAENRKVKRDPCFACGIPFHKHDELGCRRWRAMG</sequence>
<reference evidence="1 2" key="1">
    <citation type="submission" date="2019-12" db="EMBL/GenBank/DDBJ databases">
        <title>Genomic-based taxomic classification of the family Erythrobacteraceae.</title>
        <authorList>
            <person name="Xu L."/>
        </authorList>
    </citation>
    <scope>NUCLEOTIDE SEQUENCE [LARGE SCALE GENOMIC DNA]</scope>
    <source>
        <strain evidence="1 2">DSM 18604</strain>
    </source>
</reference>
<dbReference type="EMBL" id="WTYQ01000001">
    <property type="protein sequence ID" value="MXP24831.1"/>
    <property type="molecule type" value="Genomic_DNA"/>
</dbReference>
<keyword evidence="2" id="KW-1185">Reference proteome</keyword>
<dbReference type="RefSeq" id="WP_160738026.1">
    <property type="nucleotide sequence ID" value="NZ_WTYQ01000001.1"/>
</dbReference>
<organism evidence="1 2">
    <name type="scientific">Altericroceibacterium indicum</name>
    <dbReference type="NCBI Taxonomy" id="374177"/>
    <lineage>
        <taxon>Bacteria</taxon>
        <taxon>Pseudomonadati</taxon>
        <taxon>Pseudomonadota</taxon>
        <taxon>Alphaproteobacteria</taxon>
        <taxon>Sphingomonadales</taxon>
        <taxon>Erythrobacteraceae</taxon>
        <taxon>Altericroceibacterium</taxon>
    </lineage>
</organism>
<protein>
    <submittedName>
        <fullName evidence="1">Uncharacterized protein</fullName>
    </submittedName>
</protein>
<dbReference type="Proteomes" id="UP000460561">
    <property type="component" value="Unassembled WGS sequence"/>
</dbReference>
<gene>
    <name evidence="1" type="ORF">GRI39_02060</name>
</gene>
<evidence type="ECO:0000313" key="1">
    <source>
        <dbReference type="EMBL" id="MXP24831.1"/>
    </source>
</evidence>
<dbReference type="OrthoDB" id="9917206at2"/>